<sequence>MKKKMTAISKLIILTASSLLLASCMTISELGEQTSLSIDRNVSLNKIKVIVFPITSQTNSSFNNTLLDAQFITIWEKNIGKENVIPASYLSLKENANARAALDIIYQSIKENKPSKIKGTVAESFISDISSKYGHYPIAFAMISADKDFYDLNGNITTQMGLLNPNNYSWKWIAERKFKNNLLIVSFEDAVLQSIKSSVSDLKKDNDDKLY</sequence>
<dbReference type="AlphaFoldDB" id="A0A4P2VKE1"/>
<keyword evidence="3" id="KW-1185">Reference proteome</keyword>
<feature type="signal peptide" evidence="1">
    <location>
        <begin position="1"/>
        <end position="22"/>
    </location>
</feature>
<accession>A0A4P2VKE1</accession>
<gene>
    <name evidence="2" type="ORF">JCM31447_22110</name>
</gene>
<evidence type="ECO:0008006" key="4">
    <source>
        <dbReference type="Google" id="ProtNLM"/>
    </source>
</evidence>
<dbReference type="Proteomes" id="UP000291236">
    <property type="component" value="Chromosome"/>
</dbReference>
<dbReference type="EMBL" id="AP019368">
    <property type="protein sequence ID" value="BBH53763.1"/>
    <property type="molecule type" value="Genomic_DNA"/>
</dbReference>
<dbReference type="KEGG" id="sbf:JCM31447_22110"/>
<evidence type="ECO:0000313" key="2">
    <source>
        <dbReference type="EMBL" id="BBH53763.1"/>
    </source>
</evidence>
<keyword evidence="1" id="KW-0732">Signal</keyword>
<evidence type="ECO:0000256" key="1">
    <source>
        <dbReference type="SAM" id="SignalP"/>
    </source>
</evidence>
<feature type="chain" id="PRO_5020244636" description="Lipoprotein" evidence="1">
    <location>
        <begin position="23"/>
        <end position="211"/>
    </location>
</feature>
<protein>
    <recommendedName>
        <fullName evidence="4">Lipoprotein</fullName>
    </recommendedName>
</protein>
<dbReference type="OrthoDB" id="5308510at2"/>
<evidence type="ECO:0000313" key="3">
    <source>
        <dbReference type="Proteomes" id="UP000291236"/>
    </source>
</evidence>
<proteinExistence type="predicted"/>
<dbReference type="PROSITE" id="PS51257">
    <property type="entry name" value="PROKAR_LIPOPROTEIN"/>
    <property type="match status" value="1"/>
</dbReference>
<name>A0A4P2VKE1_FLUSA</name>
<reference evidence="2 3" key="1">
    <citation type="submission" date="2018-12" db="EMBL/GenBank/DDBJ databases">
        <title>Rubrispira sanarue gen. nov., sp., nov., a member of the order Silvanigrellales, isolated from a brackish lake in Hamamatsu Japan.</title>
        <authorList>
            <person name="Maejima Y."/>
            <person name="Iino T."/>
            <person name="Muraguchi Y."/>
            <person name="Fukuda K."/>
            <person name="Nojiri H."/>
            <person name="Ohkuma M."/>
            <person name="Moriuchi R."/>
            <person name="Dohra H."/>
            <person name="Kimbara K."/>
            <person name="Shintani M."/>
        </authorList>
    </citation>
    <scope>NUCLEOTIDE SEQUENCE [LARGE SCALE GENOMIC DNA]</scope>
    <source>
        <strain evidence="2 3">RF1110005</strain>
    </source>
</reference>
<dbReference type="RefSeq" id="WP_130610272.1">
    <property type="nucleotide sequence ID" value="NZ_AP019368.1"/>
</dbReference>
<organism evidence="2 3">
    <name type="scientific">Fluviispira sanaruensis</name>
    <dbReference type="NCBI Taxonomy" id="2493639"/>
    <lineage>
        <taxon>Bacteria</taxon>
        <taxon>Pseudomonadati</taxon>
        <taxon>Bdellovibrionota</taxon>
        <taxon>Oligoflexia</taxon>
        <taxon>Silvanigrellales</taxon>
        <taxon>Silvanigrellaceae</taxon>
        <taxon>Fluviispira</taxon>
    </lineage>
</organism>